<dbReference type="AlphaFoldDB" id="A0A1R4FYP3"/>
<evidence type="ECO:0000313" key="4">
    <source>
        <dbReference type="Proteomes" id="UP000195766"/>
    </source>
</evidence>
<dbReference type="Proteomes" id="UP000195766">
    <property type="component" value="Unassembled WGS sequence"/>
</dbReference>
<dbReference type="Gene3D" id="3.40.1440.10">
    <property type="entry name" value="GIY-YIG endonuclease"/>
    <property type="match status" value="1"/>
</dbReference>
<dbReference type="InterPro" id="IPR000305">
    <property type="entry name" value="GIY-YIG_endonuc"/>
</dbReference>
<sequence length="94" mass="11505">MFFYTYILAGRRNGTLYTGSTDDLLKRVVEHRETLRGGFTARYDVSRLVWYEHHGTRDEAFRRERQIKEWRREWKLDLIERMNPAWDDLLPTLL</sequence>
<dbReference type="PANTHER" id="PTHR34477">
    <property type="entry name" value="UPF0213 PROTEIN YHBQ"/>
    <property type="match status" value="1"/>
</dbReference>
<dbReference type="InterPro" id="IPR035901">
    <property type="entry name" value="GIY-YIG_endonuc_sf"/>
</dbReference>
<name>A0A1R4FYP3_BREDI</name>
<evidence type="ECO:0000259" key="2">
    <source>
        <dbReference type="PROSITE" id="PS50164"/>
    </source>
</evidence>
<dbReference type="SUPFAM" id="SSF82771">
    <property type="entry name" value="GIY-YIG endonuclease"/>
    <property type="match status" value="1"/>
</dbReference>
<dbReference type="OrthoDB" id="287318at2"/>
<dbReference type="Pfam" id="PF01541">
    <property type="entry name" value="GIY-YIG"/>
    <property type="match status" value="1"/>
</dbReference>
<dbReference type="CDD" id="cd10448">
    <property type="entry name" value="GIY-YIG_unchar_3"/>
    <property type="match status" value="1"/>
</dbReference>
<protein>
    <recommendedName>
        <fullName evidence="2">GIY-YIG domain-containing protein</fullName>
    </recommendedName>
</protein>
<dbReference type="PROSITE" id="PS50164">
    <property type="entry name" value="GIY_YIG"/>
    <property type="match status" value="1"/>
</dbReference>
<gene>
    <name evidence="3" type="ORF">FM111_07935</name>
</gene>
<dbReference type="RefSeq" id="WP_087140446.1">
    <property type="nucleotide sequence ID" value="NZ_FUIE01000043.1"/>
</dbReference>
<reference evidence="3 4" key="1">
    <citation type="submission" date="2017-02" db="EMBL/GenBank/DDBJ databases">
        <authorList>
            <person name="Peterson S.W."/>
        </authorList>
    </citation>
    <scope>NUCLEOTIDE SEQUENCE [LARGE SCALE GENOMIC DNA]</scope>
    <source>
        <strain evidence="3 4">3F5N</strain>
    </source>
</reference>
<proteinExistence type="inferred from homology"/>
<evidence type="ECO:0000256" key="1">
    <source>
        <dbReference type="ARBA" id="ARBA00007435"/>
    </source>
</evidence>
<dbReference type="EMBL" id="FUIE01000043">
    <property type="protein sequence ID" value="SJM60953.1"/>
    <property type="molecule type" value="Genomic_DNA"/>
</dbReference>
<evidence type="ECO:0000313" key="3">
    <source>
        <dbReference type="EMBL" id="SJM60953.1"/>
    </source>
</evidence>
<comment type="similarity">
    <text evidence="1">Belongs to the UPF0213 family.</text>
</comment>
<dbReference type="PANTHER" id="PTHR34477:SF5">
    <property type="entry name" value="BSL5627 PROTEIN"/>
    <property type="match status" value="1"/>
</dbReference>
<accession>A0A1R4FYP3</accession>
<organism evidence="3 4">
    <name type="scientific">Brevundimonas diminuta 3F5N</name>
    <dbReference type="NCBI Taxonomy" id="1255603"/>
    <lineage>
        <taxon>Bacteria</taxon>
        <taxon>Pseudomonadati</taxon>
        <taxon>Pseudomonadota</taxon>
        <taxon>Alphaproteobacteria</taxon>
        <taxon>Caulobacterales</taxon>
        <taxon>Caulobacteraceae</taxon>
        <taxon>Brevundimonas</taxon>
    </lineage>
</organism>
<dbReference type="InterPro" id="IPR050190">
    <property type="entry name" value="UPF0213_domain"/>
</dbReference>
<feature type="domain" description="GIY-YIG" evidence="2">
    <location>
        <begin position="1"/>
        <end position="77"/>
    </location>
</feature>